<evidence type="ECO:0000313" key="2">
    <source>
        <dbReference type="EMBL" id="MFG6416987.1"/>
    </source>
</evidence>
<organism evidence="2 3">
    <name type="scientific">Pelomonas dachongensis</name>
    <dbReference type="NCBI Taxonomy" id="3299029"/>
    <lineage>
        <taxon>Bacteria</taxon>
        <taxon>Pseudomonadati</taxon>
        <taxon>Pseudomonadota</taxon>
        <taxon>Betaproteobacteria</taxon>
        <taxon>Burkholderiales</taxon>
        <taxon>Sphaerotilaceae</taxon>
        <taxon>Roseateles</taxon>
    </lineage>
</organism>
<proteinExistence type="predicted"/>
<sequence>MTSPLPVLLPHVPELQVERWFKTDAPLSLDLLRGKVVALHAFQMLCPACVAHGLPQAQRMHALFGGRGLQVIGLHTVFEHHEVMEEAQALQAFVHEYGISFPVAADKPQGRIPTTMRALELQGTPSLLLVDKQGRLRMHQFGRVDDMVAGAAIGELLQEPEDDCSADGCRVNR</sequence>
<dbReference type="RefSeq" id="WP_394473046.1">
    <property type="nucleotide sequence ID" value="NZ_JBIGHY010000014.1"/>
</dbReference>
<dbReference type="SUPFAM" id="SSF52833">
    <property type="entry name" value="Thioredoxin-like"/>
    <property type="match status" value="1"/>
</dbReference>
<dbReference type="PANTHER" id="PTHR42852:SF13">
    <property type="entry name" value="PROTEIN DIPZ"/>
    <property type="match status" value="1"/>
</dbReference>
<dbReference type="InterPro" id="IPR050553">
    <property type="entry name" value="Thioredoxin_ResA/DsbE_sf"/>
</dbReference>
<dbReference type="PANTHER" id="PTHR42852">
    <property type="entry name" value="THIOL:DISULFIDE INTERCHANGE PROTEIN DSBE"/>
    <property type="match status" value="1"/>
</dbReference>
<evidence type="ECO:0000259" key="1">
    <source>
        <dbReference type="Pfam" id="PF00578"/>
    </source>
</evidence>
<feature type="domain" description="Alkyl hydroperoxide reductase subunit C/ Thiol specific antioxidant" evidence="1">
    <location>
        <begin position="24"/>
        <end position="137"/>
    </location>
</feature>
<evidence type="ECO:0000313" key="3">
    <source>
        <dbReference type="Proteomes" id="UP001606300"/>
    </source>
</evidence>
<protein>
    <submittedName>
        <fullName evidence="2">Redoxin domain-containing protein</fullName>
    </submittedName>
</protein>
<dbReference type="InterPro" id="IPR036249">
    <property type="entry name" value="Thioredoxin-like_sf"/>
</dbReference>
<name>A0ABW7EV48_9BURK</name>
<dbReference type="Gene3D" id="3.40.30.10">
    <property type="entry name" value="Glutaredoxin"/>
    <property type="match status" value="1"/>
</dbReference>
<keyword evidence="3" id="KW-1185">Reference proteome</keyword>
<reference evidence="2 3" key="1">
    <citation type="submission" date="2024-09" db="EMBL/GenBank/DDBJ databases">
        <title>Novel species of the genus Pelomonas and Roseateles isolated from streams.</title>
        <authorList>
            <person name="Lu H."/>
        </authorList>
    </citation>
    <scope>NUCLEOTIDE SEQUENCE [LARGE SCALE GENOMIC DNA]</scope>
    <source>
        <strain evidence="2 3">DC23W</strain>
    </source>
</reference>
<dbReference type="EMBL" id="JBIGHY010000014">
    <property type="protein sequence ID" value="MFG6416987.1"/>
    <property type="molecule type" value="Genomic_DNA"/>
</dbReference>
<gene>
    <name evidence="2" type="ORF">ACG02S_24120</name>
</gene>
<comment type="caution">
    <text evidence="2">The sequence shown here is derived from an EMBL/GenBank/DDBJ whole genome shotgun (WGS) entry which is preliminary data.</text>
</comment>
<dbReference type="Proteomes" id="UP001606300">
    <property type="component" value="Unassembled WGS sequence"/>
</dbReference>
<accession>A0ABW7EV48</accession>
<dbReference type="Pfam" id="PF00578">
    <property type="entry name" value="AhpC-TSA"/>
    <property type="match status" value="1"/>
</dbReference>
<dbReference type="InterPro" id="IPR000866">
    <property type="entry name" value="AhpC/TSA"/>
</dbReference>